<dbReference type="InterPro" id="IPR000477">
    <property type="entry name" value="RT_dom"/>
</dbReference>
<comment type="caution">
    <text evidence="2">The sequence shown here is derived from an EMBL/GenBank/DDBJ whole genome shotgun (WGS) entry which is preliminary data.</text>
</comment>
<name>A0A2A2HX14_9EURY</name>
<evidence type="ECO:0000313" key="3">
    <source>
        <dbReference type="Proteomes" id="UP000218164"/>
    </source>
</evidence>
<dbReference type="Proteomes" id="UP000218164">
    <property type="component" value="Unassembled WGS sequence"/>
</dbReference>
<organism evidence="2 3">
    <name type="scientific">Methanosarcina spelaei</name>
    <dbReference type="NCBI Taxonomy" id="1036679"/>
    <lineage>
        <taxon>Archaea</taxon>
        <taxon>Methanobacteriati</taxon>
        <taxon>Methanobacteriota</taxon>
        <taxon>Stenosarchaea group</taxon>
        <taxon>Methanomicrobia</taxon>
        <taxon>Methanosarcinales</taxon>
        <taxon>Methanosarcinaceae</taxon>
        <taxon>Methanosarcina</taxon>
    </lineage>
</organism>
<dbReference type="InterPro" id="IPR043502">
    <property type="entry name" value="DNA/RNA_pol_sf"/>
</dbReference>
<evidence type="ECO:0000259" key="1">
    <source>
        <dbReference type="PROSITE" id="PS50878"/>
    </source>
</evidence>
<dbReference type="PROSITE" id="PS50878">
    <property type="entry name" value="RT_POL"/>
    <property type="match status" value="1"/>
</dbReference>
<proteinExistence type="predicted"/>
<gene>
    <name evidence="2" type="ORF">ASJ81_16425</name>
</gene>
<evidence type="ECO:0000313" key="2">
    <source>
        <dbReference type="EMBL" id="PAV13803.1"/>
    </source>
</evidence>
<protein>
    <recommendedName>
        <fullName evidence="1">Reverse transcriptase domain-containing protein</fullName>
    </recommendedName>
</protein>
<reference evidence="2 3" key="1">
    <citation type="journal article" date="2017" name="BMC Genomics">
        <title>Genomic analysis of methanogenic archaea reveals a shift towards energy conservation.</title>
        <authorList>
            <person name="Gilmore S.P."/>
            <person name="Henske J.K."/>
            <person name="Sexton J.A."/>
            <person name="Solomon K.V."/>
            <person name="Seppala S."/>
            <person name="Yoo J.I."/>
            <person name="Huyett L.M."/>
            <person name="Pressman A."/>
            <person name="Cogan J.Z."/>
            <person name="Kivenson V."/>
            <person name="Peng X."/>
            <person name="Tan Y."/>
            <person name="Valentine D.L."/>
            <person name="O'Malley M.A."/>
        </authorList>
    </citation>
    <scope>NUCLEOTIDE SEQUENCE [LARGE SCALE GENOMIC DNA]</scope>
    <source>
        <strain evidence="2 3">MC-15</strain>
    </source>
</reference>
<sequence>MKNFEGDSVEHLVRFADDFVILSKEWVNPDRVRAILDVLGLEFNKKKTYFGTAAKGFEFIGFYFQEIVDEKGLESNIKIIPTEGSIEKVIESIESIKGAEKTNFEDKNENIAPDRFIKSIYKVVDPWVNYYKHTEYAAGLEKIEQTINKKIQDFI</sequence>
<accession>A0A2A2HX14</accession>
<dbReference type="SUPFAM" id="SSF56672">
    <property type="entry name" value="DNA/RNA polymerases"/>
    <property type="match status" value="1"/>
</dbReference>
<feature type="domain" description="Reverse transcriptase" evidence="1">
    <location>
        <begin position="1"/>
        <end position="64"/>
    </location>
</feature>
<dbReference type="EMBL" id="LMVP01000054">
    <property type="protein sequence ID" value="PAV13803.1"/>
    <property type="molecule type" value="Genomic_DNA"/>
</dbReference>
<keyword evidence="3" id="KW-1185">Reference proteome</keyword>
<dbReference type="AlphaFoldDB" id="A0A2A2HX14"/>